<evidence type="ECO:0000313" key="4">
    <source>
        <dbReference type="Proteomes" id="UP001235939"/>
    </source>
</evidence>
<reference evidence="3 4" key="1">
    <citation type="submission" date="2022-01" db="EMBL/GenBank/DDBJ databases">
        <title>A chromosomal length assembly of Cordylochernes scorpioides.</title>
        <authorList>
            <person name="Zeh D."/>
            <person name="Zeh J."/>
        </authorList>
    </citation>
    <scope>NUCLEOTIDE SEQUENCE [LARGE SCALE GENOMIC DNA]</scope>
    <source>
        <strain evidence="3">IN4F17</strain>
        <tissue evidence="3">Whole Body</tissue>
    </source>
</reference>
<proteinExistence type="predicted"/>
<dbReference type="InterPro" id="IPR043502">
    <property type="entry name" value="DNA/RNA_pol_sf"/>
</dbReference>
<feature type="region of interest" description="Disordered" evidence="1">
    <location>
        <begin position="1"/>
        <end position="25"/>
    </location>
</feature>
<gene>
    <name evidence="3" type="ORF">LAZ67_3000912</name>
</gene>
<keyword evidence="4" id="KW-1185">Reference proteome</keyword>
<dbReference type="Pfam" id="PF17919">
    <property type="entry name" value="RT_RNaseH_2"/>
    <property type="match status" value="1"/>
</dbReference>
<dbReference type="EMBL" id="CP092865">
    <property type="protein sequence ID" value="UYV64481.1"/>
    <property type="molecule type" value="Genomic_DNA"/>
</dbReference>
<dbReference type="SUPFAM" id="SSF56672">
    <property type="entry name" value="DNA/RNA polymerases"/>
    <property type="match status" value="1"/>
</dbReference>
<dbReference type="Proteomes" id="UP001235939">
    <property type="component" value="Chromosome 03"/>
</dbReference>
<feature type="compositionally biased region" description="Basic and acidic residues" evidence="1">
    <location>
        <begin position="1"/>
        <end position="23"/>
    </location>
</feature>
<accession>A0ABY6K6I2</accession>
<evidence type="ECO:0000259" key="2">
    <source>
        <dbReference type="Pfam" id="PF17919"/>
    </source>
</evidence>
<organism evidence="3 4">
    <name type="scientific">Cordylochernes scorpioides</name>
    <dbReference type="NCBI Taxonomy" id="51811"/>
    <lineage>
        <taxon>Eukaryota</taxon>
        <taxon>Metazoa</taxon>
        <taxon>Ecdysozoa</taxon>
        <taxon>Arthropoda</taxon>
        <taxon>Chelicerata</taxon>
        <taxon>Arachnida</taxon>
        <taxon>Pseudoscorpiones</taxon>
        <taxon>Cheliferoidea</taxon>
        <taxon>Chernetidae</taxon>
        <taxon>Cordylochernes</taxon>
    </lineage>
</organism>
<sequence length="107" mass="11912">MVETRSGKMQDPAQERIKAEESAKPQPEVIIGIGKKNMIRLSKNINTKTCLMHYSQDLSLYVTCDASNYGIGGYISNIVNGIEKPITFVSRTLNDKESVYSLVLVKT</sequence>
<evidence type="ECO:0000256" key="1">
    <source>
        <dbReference type="SAM" id="MobiDB-lite"/>
    </source>
</evidence>
<dbReference type="InterPro" id="IPR041577">
    <property type="entry name" value="RT_RNaseH_2"/>
</dbReference>
<feature type="domain" description="Reverse transcriptase/retrotransposon-derived protein RNase H-like" evidence="2">
    <location>
        <begin position="37"/>
        <end position="101"/>
    </location>
</feature>
<name>A0ABY6K6I2_9ARAC</name>
<protein>
    <recommendedName>
        <fullName evidence="2">Reverse transcriptase/retrotransposon-derived protein RNase H-like domain-containing protein</fullName>
    </recommendedName>
</protein>
<evidence type="ECO:0000313" key="3">
    <source>
        <dbReference type="EMBL" id="UYV64481.1"/>
    </source>
</evidence>